<dbReference type="PROSITE" id="PS50883">
    <property type="entry name" value="EAL"/>
    <property type="match status" value="1"/>
</dbReference>
<evidence type="ECO:0000313" key="5">
    <source>
        <dbReference type="Proteomes" id="UP000009102"/>
    </source>
</evidence>
<dbReference type="InterPro" id="IPR052155">
    <property type="entry name" value="Biofilm_reg_signaling"/>
</dbReference>
<dbReference type="STRING" id="555778.Hneap_0030"/>
<dbReference type="CDD" id="cd01948">
    <property type="entry name" value="EAL"/>
    <property type="match status" value="1"/>
</dbReference>
<dbReference type="PROSITE" id="PS50887">
    <property type="entry name" value="GGDEF"/>
    <property type="match status" value="1"/>
</dbReference>
<dbReference type="Pfam" id="PF00990">
    <property type="entry name" value="GGDEF"/>
    <property type="match status" value="1"/>
</dbReference>
<dbReference type="Pfam" id="PF00563">
    <property type="entry name" value="EAL"/>
    <property type="match status" value="1"/>
</dbReference>
<dbReference type="InterPro" id="IPR000160">
    <property type="entry name" value="GGDEF_dom"/>
</dbReference>
<evidence type="ECO:0000259" key="3">
    <source>
        <dbReference type="PROSITE" id="PS50887"/>
    </source>
</evidence>
<dbReference type="Gene3D" id="3.30.70.270">
    <property type="match status" value="1"/>
</dbReference>
<dbReference type="CDD" id="cd01949">
    <property type="entry name" value="GGDEF"/>
    <property type="match status" value="1"/>
</dbReference>
<keyword evidence="5" id="KW-1185">Reference proteome</keyword>
<gene>
    <name evidence="4" type="ordered locus">Hneap_0030</name>
</gene>
<proteinExistence type="predicted"/>
<dbReference type="RefSeq" id="WP_012822933.1">
    <property type="nucleotide sequence ID" value="NC_013422.1"/>
</dbReference>
<dbReference type="SMART" id="SM00091">
    <property type="entry name" value="PAS"/>
    <property type="match status" value="1"/>
</dbReference>
<dbReference type="InterPro" id="IPR000700">
    <property type="entry name" value="PAS-assoc_C"/>
</dbReference>
<feature type="domain" description="GGDEF" evidence="3">
    <location>
        <begin position="389"/>
        <end position="523"/>
    </location>
</feature>
<evidence type="ECO:0000259" key="2">
    <source>
        <dbReference type="PROSITE" id="PS50883"/>
    </source>
</evidence>
<evidence type="ECO:0000313" key="4">
    <source>
        <dbReference type="EMBL" id="ACX94896.1"/>
    </source>
</evidence>
<feature type="domain" description="EAL" evidence="2">
    <location>
        <begin position="532"/>
        <end position="787"/>
    </location>
</feature>
<dbReference type="NCBIfam" id="TIGR00229">
    <property type="entry name" value="sensory_box"/>
    <property type="match status" value="1"/>
</dbReference>
<name>D0KVW9_HALNC</name>
<accession>D0KVW9</accession>
<evidence type="ECO:0000259" key="1">
    <source>
        <dbReference type="PROSITE" id="PS50113"/>
    </source>
</evidence>
<dbReference type="SMART" id="SM00052">
    <property type="entry name" value="EAL"/>
    <property type="match status" value="1"/>
</dbReference>
<dbReference type="Proteomes" id="UP000009102">
    <property type="component" value="Chromosome"/>
</dbReference>
<dbReference type="CDD" id="cd00130">
    <property type="entry name" value="PAS"/>
    <property type="match status" value="1"/>
</dbReference>
<dbReference type="Pfam" id="PF08448">
    <property type="entry name" value="PAS_4"/>
    <property type="match status" value="1"/>
</dbReference>
<dbReference type="KEGG" id="hna:Hneap_0030"/>
<reference evidence="4 5" key="1">
    <citation type="submission" date="2009-10" db="EMBL/GenBank/DDBJ databases">
        <title>Complete sequence of Halothiobacillus neapolitanus c2.</title>
        <authorList>
            <consortium name="US DOE Joint Genome Institute"/>
            <person name="Lucas S."/>
            <person name="Copeland A."/>
            <person name="Lapidus A."/>
            <person name="Glavina del Rio T."/>
            <person name="Tice H."/>
            <person name="Bruce D."/>
            <person name="Goodwin L."/>
            <person name="Pitluck S."/>
            <person name="Davenport K."/>
            <person name="Brettin T."/>
            <person name="Detter J.C."/>
            <person name="Han C."/>
            <person name="Tapia R."/>
            <person name="Larimer F."/>
            <person name="Land M."/>
            <person name="Hauser L."/>
            <person name="Kyrpides N."/>
            <person name="Mikhailova N."/>
            <person name="Kerfeld C."/>
            <person name="Cannon G."/>
            <person name="Heinhort S."/>
        </authorList>
    </citation>
    <scope>NUCLEOTIDE SEQUENCE [LARGE SCALE GENOMIC DNA]</scope>
    <source>
        <strain evidence="5">ATCC 23641 / c2</strain>
    </source>
</reference>
<feature type="domain" description="PAC" evidence="1">
    <location>
        <begin position="300"/>
        <end position="356"/>
    </location>
</feature>
<dbReference type="OrthoDB" id="1316910at2"/>
<dbReference type="PANTHER" id="PTHR44757">
    <property type="entry name" value="DIGUANYLATE CYCLASE DGCP"/>
    <property type="match status" value="1"/>
</dbReference>
<dbReference type="InterPro" id="IPR001633">
    <property type="entry name" value="EAL_dom"/>
</dbReference>
<dbReference type="SMART" id="SM00267">
    <property type="entry name" value="GGDEF"/>
    <property type="match status" value="1"/>
</dbReference>
<dbReference type="EMBL" id="CP001801">
    <property type="protein sequence ID" value="ACX94896.1"/>
    <property type="molecule type" value="Genomic_DNA"/>
</dbReference>
<dbReference type="InterPro" id="IPR000014">
    <property type="entry name" value="PAS"/>
</dbReference>
<dbReference type="InterPro" id="IPR029787">
    <property type="entry name" value="Nucleotide_cyclase"/>
</dbReference>
<dbReference type="HOGENOM" id="CLU_000445_70_50_6"/>
<dbReference type="eggNOG" id="COG5001">
    <property type="taxonomic scope" value="Bacteria"/>
</dbReference>
<dbReference type="SUPFAM" id="SSF55785">
    <property type="entry name" value="PYP-like sensor domain (PAS domain)"/>
    <property type="match status" value="1"/>
</dbReference>
<dbReference type="NCBIfam" id="TIGR00254">
    <property type="entry name" value="GGDEF"/>
    <property type="match status" value="1"/>
</dbReference>
<dbReference type="InterPro" id="IPR035919">
    <property type="entry name" value="EAL_sf"/>
</dbReference>
<dbReference type="AlphaFoldDB" id="D0KVW9"/>
<dbReference type="Gene3D" id="3.30.450.20">
    <property type="entry name" value="PAS domain"/>
    <property type="match status" value="1"/>
</dbReference>
<dbReference type="PANTHER" id="PTHR44757:SF2">
    <property type="entry name" value="BIOFILM ARCHITECTURE MAINTENANCE PROTEIN MBAA"/>
    <property type="match status" value="1"/>
</dbReference>
<dbReference type="Gene3D" id="3.20.20.450">
    <property type="entry name" value="EAL domain"/>
    <property type="match status" value="1"/>
</dbReference>
<dbReference type="InterPro" id="IPR013656">
    <property type="entry name" value="PAS_4"/>
</dbReference>
<dbReference type="SUPFAM" id="SSF141868">
    <property type="entry name" value="EAL domain-like"/>
    <property type="match status" value="1"/>
</dbReference>
<dbReference type="PROSITE" id="PS50113">
    <property type="entry name" value="PAC"/>
    <property type="match status" value="1"/>
</dbReference>
<organism evidence="4 5">
    <name type="scientific">Halothiobacillus neapolitanus (strain ATCC 23641 / DSM 15147 / CIP 104769 / NCIMB 8539 / c2)</name>
    <name type="common">Thiobacillus neapolitanus</name>
    <dbReference type="NCBI Taxonomy" id="555778"/>
    <lineage>
        <taxon>Bacteria</taxon>
        <taxon>Pseudomonadati</taxon>
        <taxon>Pseudomonadota</taxon>
        <taxon>Gammaproteobacteria</taxon>
        <taxon>Chromatiales</taxon>
        <taxon>Halothiobacillaceae</taxon>
        <taxon>Halothiobacillus</taxon>
    </lineage>
</organism>
<protein>
    <submittedName>
        <fullName evidence="4">Diguanylate cyclase/phosphodiesterase with PAS/PAC sensor(S)</fullName>
    </submittedName>
</protein>
<dbReference type="InterPro" id="IPR043128">
    <property type="entry name" value="Rev_trsase/Diguanyl_cyclase"/>
</dbReference>
<sequence length="788" mass="87179">MNEDRVGLTSLPQRPCDYAEAWLWVDVNGQGALTATQAITSLDAIAPIDQILETLPQSDAWHQHMGQIGPMENIRDWIWQARWLSADRLDGSHSPLDDANLTNIGGRRLLHVSLYPRLPDDAIGWLDSLPDCVIGRDANQAVVYRNRAAQTFNNPSLLDQLSRGVPAQCAEGVIEDQVSVDDHGRLRHFQRLLIAAPSPASSVKDFLELYELTTPKSLGKAEGDYGQLIELLVEATHDLIVIKDPEGRWLFANLSIVHSLGLAHVVWLGKTDRELVDLASPTVRGALQFCHETDKAAWNQGQQIRHLETIPCEDGHSLIVDVIKQPVFDDKGKPRAIIVVGRDVTELHTTQEQFQILASQDELTGLLNRRFFQVEAQRWIDMLSDDGSKHLALLVFDLDYFRSINDSYGHERGDQLLQEMARRLQNECVASPLLIARMGGDEFAILVETDNKPESLSALGEQVKSLTARPFQIEHLTLFTSASTGIVIWPEHGRSIGELLHQADSAMYAAKEQGRNGHAVFSPEIMEHQNRQSALLTALRQSQGDERFFLVYQVQQNASSLAITGVEALLRWQAPSPELAAGPDQFIPLLEKSGLIIDVGGWVLDEACQQIARWREYIGERITVAVNVSSIQLHSPCFIGRVQAALKKSGINPSLLELELTETALVNDPAKAASTLIELKKLGVQLALDDFGTGYSSLSYLTQFEFNRLKIDQSFVRDILVDPKDLVIVKAIVAMGHALGLEVVAEGVETVAERDLLDSLGCDSFQGYLVGRPGKPEEISPMLGVGLL</sequence>
<dbReference type="InterPro" id="IPR035965">
    <property type="entry name" value="PAS-like_dom_sf"/>
</dbReference>
<dbReference type="SUPFAM" id="SSF55073">
    <property type="entry name" value="Nucleotide cyclase"/>
    <property type="match status" value="1"/>
</dbReference>